<protein>
    <submittedName>
        <fullName evidence="2">Uncharacterized protein</fullName>
    </submittedName>
</protein>
<organism evidence="2 3">
    <name type="scientific">Linum trigynum</name>
    <dbReference type="NCBI Taxonomy" id="586398"/>
    <lineage>
        <taxon>Eukaryota</taxon>
        <taxon>Viridiplantae</taxon>
        <taxon>Streptophyta</taxon>
        <taxon>Embryophyta</taxon>
        <taxon>Tracheophyta</taxon>
        <taxon>Spermatophyta</taxon>
        <taxon>Magnoliopsida</taxon>
        <taxon>eudicotyledons</taxon>
        <taxon>Gunneridae</taxon>
        <taxon>Pentapetalae</taxon>
        <taxon>rosids</taxon>
        <taxon>fabids</taxon>
        <taxon>Malpighiales</taxon>
        <taxon>Linaceae</taxon>
        <taxon>Linum</taxon>
    </lineage>
</organism>
<feature type="compositionally biased region" description="Basic and acidic residues" evidence="1">
    <location>
        <begin position="71"/>
        <end position="85"/>
    </location>
</feature>
<accession>A0AAV2CTW5</accession>
<evidence type="ECO:0000256" key="1">
    <source>
        <dbReference type="SAM" id="MobiDB-lite"/>
    </source>
</evidence>
<evidence type="ECO:0000313" key="3">
    <source>
        <dbReference type="Proteomes" id="UP001497516"/>
    </source>
</evidence>
<sequence length="132" mass="14681">MEGMNEGDTGEHGSRSGSSNQAESEHQLGQELSMEIEGEGSQGLPAMESESLSKRELFRVIADQDKAIAWLRRELEGGRSEDERTYSPTMRKRDKAVDDSESSQQRHPYCMGPSEEMTPPGANMHRGRLLSP</sequence>
<proteinExistence type="predicted"/>
<gene>
    <name evidence="2" type="ORF">LTRI10_LOCUS7488</name>
</gene>
<reference evidence="2 3" key="1">
    <citation type="submission" date="2024-04" db="EMBL/GenBank/DDBJ databases">
        <authorList>
            <person name="Fracassetti M."/>
        </authorList>
    </citation>
    <scope>NUCLEOTIDE SEQUENCE [LARGE SCALE GENOMIC DNA]</scope>
</reference>
<dbReference type="EMBL" id="OZ034814">
    <property type="protein sequence ID" value="CAL1360028.1"/>
    <property type="molecule type" value="Genomic_DNA"/>
</dbReference>
<dbReference type="AlphaFoldDB" id="A0AAV2CTW5"/>
<name>A0AAV2CTW5_9ROSI</name>
<evidence type="ECO:0000313" key="2">
    <source>
        <dbReference type="EMBL" id="CAL1360028.1"/>
    </source>
</evidence>
<feature type="region of interest" description="Disordered" evidence="1">
    <location>
        <begin position="1"/>
        <end position="49"/>
    </location>
</feature>
<dbReference type="Proteomes" id="UP001497516">
    <property type="component" value="Chromosome 10"/>
</dbReference>
<keyword evidence="3" id="KW-1185">Reference proteome</keyword>
<feature type="region of interest" description="Disordered" evidence="1">
    <location>
        <begin position="71"/>
        <end position="132"/>
    </location>
</feature>